<keyword evidence="3" id="KW-0520">NAD</keyword>
<name>A0A380FHX0_STAGA</name>
<reference evidence="5 6" key="1">
    <citation type="submission" date="2018-06" db="EMBL/GenBank/DDBJ databases">
        <authorList>
            <consortium name="Pathogen Informatics"/>
            <person name="Doyle S."/>
        </authorList>
    </citation>
    <scope>NUCLEOTIDE SEQUENCE [LARGE SCALE GENOMIC DNA]</scope>
    <source>
        <strain evidence="5 6">NCTC12195</strain>
    </source>
</reference>
<dbReference type="InterPro" id="IPR036291">
    <property type="entry name" value="NAD(P)-bd_dom_sf"/>
</dbReference>
<dbReference type="Gene3D" id="3.40.50.720">
    <property type="entry name" value="NAD(P)-binding Rossmann-like Domain"/>
    <property type="match status" value="1"/>
</dbReference>
<protein>
    <submittedName>
        <fullName evidence="5">D-3-phosphoglycerate dehydrogenase</fullName>
        <ecNumber evidence="5">1.1.1.95</ecNumber>
    </submittedName>
</protein>
<gene>
    <name evidence="5" type="primary">serA_1</name>
    <name evidence="5" type="ORF">NCTC12195_03040</name>
</gene>
<dbReference type="Pfam" id="PF02826">
    <property type="entry name" value="2-Hacid_dh_C"/>
    <property type="match status" value="1"/>
</dbReference>
<evidence type="ECO:0000256" key="3">
    <source>
        <dbReference type="ARBA" id="ARBA00023027"/>
    </source>
</evidence>
<dbReference type="SUPFAM" id="SSF51735">
    <property type="entry name" value="NAD(P)-binding Rossmann-fold domains"/>
    <property type="match status" value="1"/>
</dbReference>
<dbReference type="GO" id="GO:0004617">
    <property type="term" value="F:phosphoglycerate dehydrogenase activity"/>
    <property type="evidence" value="ECO:0007669"/>
    <property type="project" value="UniProtKB-EC"/>
</dbReference>
<comment type="similarity">
    <text evidence="1">Belongs to the D-isomer specific 2-hydroxyacid dehydrogenase family.</text>
</comment>
<sequence length="62" mass="6899">MILSMARNVPQAHKSLKEGKWDRKTYRGTELYNKVLGVVGAGRIGLGVAKRAQSFGMKIFSF</sequence>
<organism evidence="5 6">
    <name type="scientific">Staphylococcus gallinarum</name>
    <dbReference type="NCBI Taxonomy" id="1293"/>
    <lineage>
        <taxon>Bacteria</taxon>
        <taxon>Bacillati</taxon>
        <taxon>Bacillota</taxon>
        <taxon>Bacilli</taxon>
        <taxon>Bacillales</taxon>
        <taxon>Staphylococcaceae</taxon>
        <taxon>Staphylococcus</taxon>
    </lineage>
</organism>
<dbReference type="AlphaFoldDB" id="A0A380FHX0"/>
<feature type="domain" description="D-isomer specific 2-hydroxyacid dehydrogenase NAD-binding" evidence="4">
    <location>
        <begin position="1"/>
        <end position="60"/>
    </location>
</feature>
<dbReference type="PANTHER" id="PTHR42789">
    <property type="entry name" value="D-ISOMER SPECIFIC 2-HYDROXYACID DEHYDROGENASE FAMILY PROTEIN (AFU_ORTHOLOGUE AFUA_6G10090)"/>
    <property type="match status" value="1"/>
</dbReference>
<evidence type="ECO:0000256" key="2">
    <source>
        <dbReference type="ARBA" id="ARBA00023002"/>
    </source>
</evidence>
<dbReference type="PANTHER" id="PTHR42789:SF1">
    <property type="entry name" value="D-ISOMER SPECIFIC 2-HYDROXYACID DEHYDROGENASE FAMILY PROTEIN (AFU_ORTHOLOGUE AFUA_6G10090)"/>
    <property type="match status" value="1"/>
</dbReference>
<evidence type="ECO:0000313" key="5">
    <source>
        <dbReference type="EMBL" id="SUM33575.1"/>
    </source>
</evidence>
<dbReference type="InterPro" id="IPR006140">
    <property type="entry name" value="D-isomer_DH_NAD-bd"/>
</dbReference>
<accession>A0A380FHX0</accession>
<evidence type="ECO:0000259" key="4">
    <source>
        <dbReference type="Pfam" id="PF02826"/>
    </source>
</evidence>
<proteinExistence type="inferred from homology"/>
<dbReference type="InterPro" id="IPR050857">
    <property type="entry name" value="D-2-hydroxyacid_DH"/>
</dbReference>
<evidence type="ECO:0000256" key="1">
    <source>
        <dbReference type="ARBA" id="ARBA00005854"/>
    </source>
</evidence>
<dbReference type="EMBL" id="UHDK01000001">
    <property type="protein sequence ID" value="SUM33575.1"/>
    <property type="molecule type" value="Genomic_DNA"/>
</dbReference>
<dbReference type="EC" id="1.1.1.95" evidence="5"/>
<evidence type="ECO:0000313" key="6">
    <source>
        <dbReference type="Proteomes" id="UP000255277"/>
    </source>
</evidence>
<dbReference type="Proteomes" id="UP000255277">
    <property type="component" value="Unassembled WGS sequence"/>
</dbReference>
<keyword evidence="2 5" id="KW-0560">Oxidoreductase</keyword>
<dbReference type="GO" id="GO:0051287">
    <property type="term" value="F:NAD binding"/>
    <property type="evidence" value="ECO:0007669"/>
    <property type="project" value="InterPro"/>
</dbReference>